<evidence type="ECO:0000259" key="7">
    <source>
        <dbReference type="Pfam" id="PF25989"/>
    </source>
</evidence>
<accession>A0A0P9Z334</accession>
<dbReference type="GO" id="GO:0015562">
    <property type="term" value="F:efflux transmembrane transporter activity"/>
    <property type="evidence" value="ECO:0007669"/>
    <property type="project" value="TreeGrafter"/>
</dbReference>
<dbReference type="InterPro" id="IPR058625">
    <property type="entry name" value="MdtA-like_BSH"/>
</dbReference>
<feature type="domain" description="CusB-like beta-barrel" evidence="6">
    <location>
        <begin position="205"/>
        <end position="276"/>
    </location>
</feature>
<feature type="domain" description="Multidrug resistance protein MdtA-like barrel-sandwich hybrid" evidence="5">
    <location>
        <begin position="72"/>
        <end position="198"/>
    </location>
</feature>
<keyword evidence="2 3" id="KW-0175">Coiled coil</keyword>
<evidence type="ECO:0000313" key="9">
    <source>
        <dbReference type="Proteomes" id="UP000050554"/>
    </source>
</evidence>
<feature type="domain" description="YknX-like C-terminal permuted SH3-like" evidence="7">
    <location>
        <begin position="283"/>
        <end position="356"/>
    </location>
</feature>
<reference evidence="8 9" key="1">
    <citation type="submission" date="2015-09" db="EMBL/GenBank/DDBJ databases">
        <title>Genome announcement of multiple Pseudomonas syringae strains.</title>
        <authorList>
            <person name="Thakur S."/>
            <person name="Wang P.W."/>
            <person name="Gong Y."/>
            <person name="Weir B.S."/>
            <person name="Guttman D.S."/>
        </authorList>
    </citation>
    <scope>NUCLEOTIDE SEQUENCE [LARGE SCALE GENOMIC DNA]</scope>
    <source>
        <strain evidence="8 9">ICMP3882</strain>
    </source>
</reference>
<organism evidence="8 9">
    <name type="scientific">Pseudomonas syringae pv. ribicola</name>
    <dbReference type="NCBI Taxonomy" id="55398"/>
    <lineage>
        <taxon>Bacteria</taxon>
        <taxon>Pseudomonadati</taxon>
        <taxon>Pseudomonadota</taxon>
        <taxon>Gammaproteobacteria</taxon>
        <taxon>Pseudomonadales</taxon>
        <taxon>Pseudomonadaceae</taxon>
        <taxon>Pseudomonas</taxon>
    </lineage>
</organism>
<dbReference type="EMBL" id="LJRF01000185">
    <property type="protein sequence ID" value="KPY43660.1"/>
    <property type="molecule type" value="Genomic_DNA"/>
</dbReference>
<name>A0A0P9Z334_PSESI</name>
<dbReference type="GO" id="GO:1990281">
    <property type="term" value="C:efflux pump complex"/>
    <property type="evidence" value="ECO:0007669"/>
    <property type="project" value="TreeGrafter"/>
</dbReference>
<dbReference type="PANTHER" id="PTHR30469:SF29">
    <property type="entry name" value="BLR2860 PROTEIN"/>
    <property type="match status" value="1"/>
</dbReference>
<dbReference type="Gene3D" id="1.10.287.470">
    <property type="entry name" value="Helix hairpin bin"/>
    <property type="match status" value="1"/>
</dbReference>
<dbReference type="Proteomes" id="UP000050554">
    <property type="component" value="Unassembled WGS sequence"/>
</dbReference>
<dbReference type="PANTHER" id="PTHR30469">
    <property type="entry name" value="MULTIDRUG RESISTANCE PROTEIN MDTA"/>
    <property type="match status" value="1"/>
</dbReference>
<comment type="caution">
    <text evidence="8">The sequence shown here is derived from an EMBL/GenBank/DDBJ whole genome shotgun (WGS) entry which is preliminary data.</text>
</comment>
<evidence type="ECO:0000256" key="2">
    <source>
        <dbReference type="ARBA" id="ARBA00023054"/>
    </source>
</evidence>
<comment type="similarity">
    <text evidence="1">Belongs to the membrane fusion protein (MFP) (TC 8.A.1) family.</text>
</comment>
<dbReference type="InterPro" id="IPR058792">
    <property type="entry name" value="Beta-barrel_RND_2"/>
</dbReference>
<dbReference type="Pfam" id="PF25989">
    <property type="entry name" value="YknX_C"/>
    <property type="match status" value="1"/>
</dbReference>
<dbReference type="Pfam" id="PF25917">
    <property type="entry name" value="BSH_RND"/>
    <property type="match status" value="1"/>
</dbReference>
<dbReference type="AlphaFoldDB" id="A0A0P9Z334"/>
<proteinExistence type="inferred from homology"/>
<dbReference type="Pfam" id="PF25954">
    <property type="entry name" value="Beta-barrel_RND_2"/>
    <property type="match status" value="1"/>
</dbReference>
<evidence type="ECO:0000259" key="6">
    <source>
        <dbReference type="Pfam" id="PF25954"/>
    </source>
</evidence>
<dbReference type="NCBIfam" id="TIGR01730">
    <property type="entry name" value="RND_mfp"/>
    <property type="match status" value="1"/>
</dbReference>
<dbReference type="InterPro" id="IPR058637">
    <property type="entry name" value="YknX-like_C"/>
</dbReference>
<dbReference type="SUPFAM" id="SSF111369">
    <property type="entry name" value="HlyD-like secretion proteins"/>
    <property type="match status" value="1"/>
</dbReference>
<dbReference type="Gene3D" id="2.40.50.100">
    <property type="match status" value="1"/>
</dbReference>
<feature type="transmembrane region" description="Helical" evidence="4">
    <location>
        <begin position="12"/>
        <end position="31"/>
    </location>
</feature>
<gene>
    <name evidence="8" type="ORF">ALO47_02647</name>
</gene>
<dbReference type="InterPro" id="IPR006143">
    <property type="entry name" value="RND_pump_MFP"/>
</dbReference>
<keyword evidence="4" id="KW-0472">Membrane</keyword>
<evidence type="ECO:0000313" key="8">
    <source>
        <dbReference type="EMBL" id="KPY43660.1"/>
    </source>
</evidence>
<evidence type="ECO:0000256" key="4">
    <source>
        <dbReference type="SAM" id="Phobius"/>
    </source>
</evidence>
<dbReference type="PATRIC" id="fig|55398.3.peg.3353"/>
<sequence length="376" mass="40462">MMIYVGAVKRHPYVLIVLSGLLVCGAVWGVLGNKAPAENAAPAPIKVAVATVNSTPFTYYLDTIGELEALQEVGVPAEVGGRIVELPVTSGQRVERGQVLVRLNDARQRGERVRLQGELENAKVRLDRARQLASVSAMSKQEAGDAQSQYLTAKGALQALEAEIDQLTIRAPFAGTLGIRQVHLGQYVSQGQTLINLVGSQGFYVNFSVPEQALAYLAKDGAVEVALDSLPDQSTTAVITTLDPMLDRSRMINVQARLQQAPEAALPRMFARVRVPRASNQEVLTVPETAVTYSAYGEQMYIVQPGKDRQPPTARRIAVRTGERRDGQVIVEEGISPGDRIVVAGQIKLSDGAAIETVETSVLDPRKTTAQTGSSQ</sequence>
<feature type="coiled-coil region" evidence="3">
    <location>
        <begin position="112"/>
        <end position="170"/>
    </location>
</feature>
<evidence type="ECO:0000256" key="3">
    <source>
        <dbReference type="SAM" id="Coils"/>
    </source>
</evidence>
<dbReference type="Gene3D" id="2.40.420.20">
    <property type="match status" value="1"/>
</dbReference>
<dbReference type="Gene3D" id="2.40.30.170">
    <property type="match status" value="1"/>
</dbReference>
<keyword evidence="4" id="KW-1133">Transmembrane helix</keyword>
<evidence type="ECO:0000256" key="1">
    <source>
        <dbReference type="ARBA" id="ARBA00009477"/>
    </source>
</evidence>
<evidence type="ECO:0000259" key="5">
    <source>
        <dbReference type="Pfam" id="PF25917"/>
    </source>
</evidence>
<protein>
    <submittedName>
        <fullName evidence="8">RND family efflux transporter MFP subunit</fullName>
    </submittedName>
</protein>
<keyword evidence="4" id="KW-0812">Transmembrane</keyword>